<protein>
    <submittedName>
        <fullName evidence="2">Uncharacterized protein</fullName>
    </submittedName>
</protein>
<organism evidence="2 3">
    <name type="scientific">Agrocybe pediades</name>
    <dbReference type="NCBI Taxonomy" id="84607"/>
    <lineage>
        <taxon>Eukaryota</taxon>
        <taxon>Fungi</taxon>
        <taxon>Dikarya</taxon>
        <taxon>Basidiomycota</taxon>
        <taxon>Agaricomycotina</taxon>
        <taxon>Agaricomycetes</taxon>
        <taxon>Agaricomycetidae</taxon>
        <taxon>Agaricales</taxon>
        <taxon>Agaricineae</taxon>
        <taxon>Strophariaceae</taxon>
        <taxon>Agrocybe</taxon>
    </lineage>
</organism>
<evidence type="ECO:0000256" key="1">
    <source>
        <dbReference type="SAM" id="MobiDB-lite"/>
    </source>
</evidence>
<dbReference type="EMBL" id="JAACJL010000060">
    <property type="protein sequence ID" value="KAF4609779.1"/>
    <property type="molecule type" value="Genomic_DNA"/>
</dbReference>
<sequence>MTQHGSNGSRSLLSLVSSAITSEFFGPKAQKPQPDGLKRSCSMASLLLKQIRMDRKLENNITAAQQEHSVPDSVDHFNQNQTMADEDGGFPKDVGGPQAFQSSTSMKRDLFAEV</sequence>
<dbReference type="Proteomes" id="UP000521872">
    <property type="component" value="Unassembled WGS sequence"/>
</dbReference>
<comment type="caution">
    <text evidence="2">The sequence shown here is derived from an EMBL/GenBank/DDBJ whole genome shotgun (WGS) entry which is preliminary data.</text>
</comment>
<feature type="region of interest" description="Disordered" evidence="1">
    <location>
        <begin position="65"/>
        <end position="114"/>
    </location>
</feature>
<keyword evidence="3" id="KW-1185">Reference proteome</keyword>
<reference evidence="2 3" key="1">
    <citation type="submission" date="2019-12" db="EMBL/GenBank/DDBJ databases">
        <authorList>
            <person name="Floudas D."/>
            <person name="Bentzer J."/>
            <person name="Ahren D."/>
            <person name="Johansson T."/>
            <person name="Persson P."/>
            <person name="Tunlid A."/>
        </authorList>
    </citation>
    <scope>NUCLEOTIDE SEQUENCE [LARGE SCALE GENOMIC DNA]</scope>
    <source>
        <strain evidence="2 3">CBS 102.39</strain>
    </source>
</reference>
<proteinExistence type="predicted"/>
<gene>
    <name evidence="2" type="ORF">D9613_011939</name>
</gene>
<name>A0A8H4VJ38_9AGAR</name>
<evidence type="ECO:0000313" key="3">
    <source>
        <dbReference type="Proteomes" id="UP000521872"/>
    </source>
</evidence>
<accession>A0A8H4VJ38</accession>
<dbReference type="AlphaFoldDB" id="A0A8H4VJ38"/>
<evidence type="ECO:0000313" key="2">
    <source>
        <dbReference type="EMBL" id="KAF4609779.1"/>
    </source>
</evidence>